<keyword evidence="2" id="KW-1185">Reference proteome</keyword>
<dbReference type="EMBL" id="MBUA01000001">
    <property type="protein sequence ID" value="MBC6489780.1"/>
    <property type="molecule type" value="Genomic_DNA"/>
</dbReference>
<dbReference type="RefSeq" id="WP_379802226.1">
    <property type="nucleotide sequence ID" value="NZ_JBHULF010000006.1"/>
</dbReference>
<dbReference type="Proteomes" id="UP000765802">
    <property type="component" value="Unassembled WGS sequence"/>
</dbReference>
<sequence>MSHQHFARAEREKANVALCNLVSDGLKFRPEQGLVQFGAREHDLHMEINIKDDRAGISQATLGKLENNPFYSTQ</sequence>
<dbReference type="Gene3D" id="3.30.565.10">
    <property type="entry name" value="Histidine kinase-like ATPase, C-terminal domain"/>
    <property type="match status" value="1"/>
</dbReference>
<organism evidence="1 2">
    <name type="scientific">Flavihumibacter stibioxidans</name>
    <dbReference type="NCBI Taxonomy" id="1834163"/>
    <lineage>
        <taxon>Bacteria</taxon>
        <taxon>Pseudomonadati</taxon>
        <taxon>Bacteroidota</taxon>
        <taxon>Chitinophagia</taxon>
        <taxon>Chitinophagales</taxon>
        <taxon>Chitinophagaceae</taxon>
        <taxon>Flavihumibacter</taxon>
    </lineage>
</organism>
<reference evidence="1 2" key="1">
    <citation type="submission" date="2016-07" db="EMBL/GenBank/DDBJ databases">
        <title>Genome analysis of Flavihumibacter stibioxidans YS-17.</title>
        <authorList>
            <person name="Shi K."/>
            <person name="Han Y."/>
            <person name="Wang G."/>
        </authorList>
    </citation>
    <scope>NUCLEOTIDE SEQUENCE [LARGE SCALE GENOMIC DNA]</scope>
    <source>
        <strain evidence="1 2">YS-17</strain>
    </source>
</reference>
<proteinExistence type="predicted"/>
<gene>
    <name evidence="1" type="ORF">BC349_02290</name>
</gene>
<dbReference type="SUPFAM" id="SSF55874">
    <property type="entry name" value="ATPase domain of HSP90 chaperone/DNA topoisomerase II/histidine kinase"/>
    <property type="match status" value="1"/>
</dbReference>
<comment type="caution">
    <text evidence="1">The sequence shown here is derived from an EMBL/GenBank/DDBJ whole genome shotgun (WGS) entry which is preliminary data.</text>
</comment>
<accession>A0ABR7M429</accession>
<protein>
    <submittedName>
        <fullName evidence="1">Uncharacterized protein</fullName>
    </submittedName>
</protein>
<dbReference type="InterPro" id="IPR036890">
    <property type="entry name" value="HATPase_C_sf"/>
</dbReference>
<evidence type="ECO:0000313" key="1">
    <source>
        <dbReference type="EMBL" id="MBC6489780.1"/>
    </source>
</evidence>
<name>A0ABR7M429_9BACT</name>
<evidence type="ECO:0000313" key="2">
    <source>
        <dbReference type="Proteomes" id="UP000765802"/>
    </source>
</evidence>